<dbReference type="GO" id="GO:0019343">
    <property type="term" value="P:cysteine biosynthetic process via cystathionine"/>
    <property type="evidence" value="ECO:0007669"/>
    <property type="project" value="TreeGrafter"/>
</dbReference>
<dbReference type="InterPro" id="IPR015421">
    <property type="entry name" value="PyrdxlP-dep_Trfase_major"/>
</dbReference>
<reference evidence="4" key="1">
    <citation type="journal article" date="2020" name="ISME J.">
        <title>Gammaproteobacteria mediating utilization of methyl-, sulfur- and petroleum organic compounds in deep ocean hydrothermal plumes.</title>
        <authorList>
            <person name="Zhou Z."/>
            <person name="Liu Y."/>
            <person name="Pan J."/>
            <person name="Cron B.R."/>
            <person name="Toner B.M."/>
            <person name="Anantharaman K."/>
            <person name="Breier J.A."/>
            <person name="Dick G.J."/>
            <person name="Li M."/>
        </authorList>
    </citation>
    <scope>NUCLEOTIDE SEQUENCE</scope>
    <source>
        <strain evidence="4">SZUA-1523</strain>
    </source>
</reference>
<gene>
    <name evidence="4" type="ORF">EYH50_02795</name>
</gene>
<dbReference type="AlphaFoldDB" id="A0A833EAU3"/>
<dbReference type="GO" id="GO:0019346">
    <property type="term" value="P:transsulfuration"/>
    <property type="evidence" value="ECO:0007669"/>
    <property type="project" value="InterPro"/>
</dbReference>
<comment type="similarity">
    <text evidence="2">Belongs to the trans-sulfuration enzymes family.</text>
</comment>
<dbReference type="PANTHER" id="PTHR11808">
    <property type="entry name" value="TRANS-SULFURATION ENZYME FAMILY MEMBER"/>
    <property type="match status" value="1"/>
</dbReference>
<comment type="caution">
    <text evidence="4">The sequence shown here is derived from an EMBL/GenBank/DDBJ whole genome shotgun (WGS) entry which is preliminary data.</text>
</comment>
<dbReference type="GO" id="GO:0005737">
    <property type="term" value="C:cytoplasm"/>
    <property type="evidence" value="ECO:0007669"/>
    <property type="project" value="TreeGrafter"/>
</dbReference>
<dbReference type="PIRSF" id="PIRSF001434">
    <property type="entry name" value="CGS"/>
    <property type="match status" value="1"/>
</dbReference>
<dbReference type="CDD" id="cd00614">
    <property type="entry name" value="CGS_like"/>
    <property type="match status" value="1"/>
</dbReference>
<accession>A0A833EAU3</accession>
<dbReference type="InterPro" id="IPR015422">
    <property type="entry name" value="PyrdxlP-dep_Trfase_small"/>
</dbReference>
<dbReference type="FunFam" id="3.90.1150.10:FF:000033">
    <property type="entry name" value="Cystathionine gamma-synthase"/>
    <property type="match status" value="1"/>
</dbReference>
<sequence length="390" mass="43177">MVITVKRYNATRAIHALREGPSADDIIPPINISVIYRFIGITAPPIEEIKYGRENNPTVMRLEEALSAVESANWCLAFNTGMSAISTLLLHMLPRAKRIVASRLLYGSTRTLLEKMTRLNDKIELVYAGPPWDELVSSIRAGDIVFIETVGNPTLRIPPIDEIVELCSQKDCTVIVDNTFATPVLYRPLEAGADIVVESMTKYIAGHNDVLGGLLCSNIDSLKESIWDWRKLTGTIIQPLDAYLVARGLKTLHIRMQRSSETAMEIAKWLAERPEVVKVHYPGLPSHPDHSTATRMFNELYGGVVSFEIKGGAVAAKKFLKALKIIVPSPSLGGTESIATYPYESSHRNLSEEEKYRLEITPGLIRLSIGLEDVEDLITDIENALNASQA</sequence>
<proteinExistence type="inferred from homology"/>
<protein>
    <submittedName>
        <fullName evidence="4">Cystathionine gamma-synthase family protein</fullName>
    </submittedName>
</protein>
<dbReference type="Proteomes" id="UP000600071">
    <property type="component" value="Unassembled WGS sequence"/>
</dbReference>
<keyword evidence="3" id="KW-0663">Pyridoxal phosphate</keyword>
<dbReference type="FunFam" id="3.40.640.10:FF:000046">
    <property type="entry name" value="Cystathionine gamma-lyase"/>
    <property type="match status" value="1"/>
</dbReference>
<dbReference type="SUPFAM" id="SSF53383">
    <property type="entry name" value="PLP-dependent transferases"/>
    <property type="match status" value="1"/>
</dbReference>
<dbReference type="EMBL" id="DQVR01000061">
    <property type="protein sequence ID" value="HIQ23957.1"/>
    <property type="molecule type" value="Genomic_DNA"/>
</dbReference>
<dbReference type="GO" id="GO:0030170">
    <property type="term" value="F:pyridoxal phosphate binding"/>
    <property type="evidence" value="ECO:0007669"/>
    <property type="project" value="InterPro"/>
</dbReference>
<evidence type="ECO:0000313" key="4">
    <source>
        <dbReference type="EMBL" id="HIQ23957.1"/>
    </source>
</evidence>
<dbReference type="PANTHER" id="PTHR11808:SF15">
    <property type="entry name" value="CYSTATHIONINE GAMMA-LYASE"/>
    <property type="match status" value="1"/>
</dbReference>
<dbReference type="GO" id="GO:0004123">
    <property type="term" value="F:cystathionine gamma-lyase activity"/>
    <property type="evidence" value="ECO:0007669"/>
    <property type="project" value="TreeGrafter"/>
</dbReference>
<dbReference type="GO" id="GO:0009086">
    <property type="term" value="P:methionine biosynthetic process"/>
    <property type="evidence" value="ECO:0007669"/>
    <property type="project" value="UniProtKB-ARBA"/>
</dbReference>
<name>A0A833EAU3_9CREN</name>
<organism evidence="4 5">
    <name type="scientific">Pyrodictium delaneyi</name>
    <dbReference type="NCBI Taxonomy" id="1273541"/>
    <lineage>
        <taxon>Archaea</taxon>
        <taxon>Thermoproteota</taxon>
        <taxon>Thermoprotei</taxon>
        <taxon>Desulfurococcales</taxon>
        <taxon>Pyrodictiaceae</taxon>
        <taxon>Pyrodictium</taxon>
    </lineage>
</organism>
<evidence type="ECO:0000313" key="5">
    <source>
        <dbReference type="Proteomes" id="UP000600071"/>
    </source>
</evidence>
<evidence type="ECO:0000256" key="2">
    <source>
        <dbReference type="ARBA" id="ARBA00009077"/>
    </source>
</evidence>
<dbReference type="Gene3D" id="3.40.640.10">
    <property type="entry name" value="Type I PLP-dependent aspartate aminotransferase-like (Major domain)"/>
    <property type="match status" value="1"/>
</dbReference>
<dbReference type="Gene3D" id="3.90.1150.10">
    <property type="entry name" value="Aspartate Aminotransferase, domain 1"/>
    <property type="match status" value="1"/>
</dbReference>
<evidence type="ECO:0000256" key="3">
    <source>
        <dbReference type="ARBA" id="ARBA00022898"/>
    </source>
</evidence>
<dbReference type="Pfam" id="PF01053">
    <property type="entry name" value="Cys_Met_Meta_PP"/>
    <property type="match status" value="1"/>
</dbReference>
<dbReference type="InterPro" id="IPR015424">
    <property type="entry name" value="PyrdxlP-dep_Trfase"/>
</dbReference>
<evidence type="ECO:0000256" key="1">
    <source>
        <dbReference type="ARBA" id="ARBA00001933"/>
    </source>
</evidence>
<comment type="cofactor">
    <cofactor evidence="1">
        <name>pyridoxal 5'-phosphate</name>
        <dbReference type="ChEBI" id="CHEBI:597326"/>
    </cofactor>
</comment>
<dbReference type="InterPro" id="IPR000277">
    <property type="entry name" value="Cys/Met-Metab_PyrdxlP-dep_enz"/>
</dbReference>